<dbReference type="PANTHER" id="PTHR47506">
    <property type="entry name" value="TRANSCRIPTIONAL REGULATORY PROTEIN"/>
    <property type="match status" value="1"/>
</dbReference>
<name>A0AAW8JIX4_9GAMM</name>
<dbReference type="InterPro" id="IPR009057">
    <property type="entry name" value="Homeodomain-like_sf"/>
</dbReference>
<evidence type="ECO:0000256" key="2">
    <source>
        <dbReference type="ARBA" id="ARBA00023125"/>
    </source>
</evidence>
<keyword evidence="3" id="KW-0804">Transcription</keyword>
<dbReference type="RefSeq" id="WP_308956797.1">
    <property type="nucleotide sequence ID" value="NZ_JAVICY010000022.1"/>
</dbReference>
<dbReference type="InterPro" id="IPR036271">
    <property type="entry name" value="Tet_transcr_reg_TetR-rel_C_sf"/>
</dbReference>
<proteinExistence type="predicted"/>
<sequence length="194" mass="21895">MRNKEFEPKQIADAAMQVFWEKGYAATSVQDLVDGTGLSRSSLYNTFDNKQNLYCEALKSYKQVTMANIEILEGTGSVKSRIETLYLNILENELHDPKRKGCFAANAALELADAEQDIALLIQDNFARLHQAFERLILEGQKNGEITLDKDAKALAYFFVNTMQGMRIMGKSSNKESRRECLQSIIDIALQSLE</sequence>
<evidence type="ECO:0000313" key="6">
    <source>
        <dbReference type="EMBL" id="MDQ9072393.1"/>
    </source>
</evidence>
<keyword evidence="1" id="KW-0805">Transcription regulation</keyword>
<dbReference type="PANTHER" id="PTHR47506:SF10">
    <property type="entry name" value="TRANSCRIPTIONAL REGULATORY PROTEIN"/>
    <property type="match status" value="1"/>
</dbReference>
<dbReference type="InterPro" id="IPR011075">
    <property type="entry name" value="TetR_C"/>
</dbReference>
<evidence type="ECO:0000256" key="1">
    <source>
        <dbReference type="ARBA" id="ARBA00023015"/>
    </source>
</evidence>
<dbReference type="EMBL" id="JAVIDA010000019">
    <property type="protein sequence ID" value="MDQ9072393.1"/>
    <property type="molecule type" value="Genomic_DNA"/>
</dbReference>
<dbReference type="PRINTS" id="PR00455">
    <property type="entry name" value="HTHTETR"/>
</dbReference>
<keyword evidence="2 4" id="KW-0238">DNA-binding</keyword>
<dbReference type="PROSITE" id="PS50977">
    <property type="entry name" value="HTH_TETR_2"/>
    <property type="match status" value="1"/>
</dbReference>
<dbReference type="Gene3D" id="1.10.357.10">
    <property type="entry name" value="Tetracycline Repressor, domain 2"/>
    <property type="match status" value="1"/>
</dbReference>
<dbReference type="AlphaFoldDB" id="A0AAW8JIX4"/>
<dbReference type="Proteomes" id="UP001243195">
    <property type="component" value="Unassembled WGS sequence"/>
</dbReference>
<evidence type="ECO:0000313" key="7">
    <source>
        <dbReference type="Proteomes" id="UP001243195"/>
    </source>
</evidence>
<feature type="DNA-binding region" description="H-T-H motif" evidence="4">
    <location>
        <begin position="28"/>
        <end position="47"/>
    </location>
</feature>
<reference evidence="6" key="1">
    <citation type="submission" date="2023-08" db="EMBL/GenBank/DDBJ databases">
        <title>Emergence of clinically-relevant ST2 carbapenem-resistant Acinetobacter baumannii strains in hospital sewages in Zhejiang, East of China.</title>
        <authorList>
            <person name="Kaichao C."/>
            <person name="Zhang R."/>
        </authorList>
    </citation>
    <scope>NUCLEOTIDE SEQUENCE</scope>
    <source>
        <strain evidence="6">M-SY-60</strain>
    </source>
</reference>
<dbReference type="Pfam" id="PF00440">
    <property type="entry name" value="TetR_N"/>
    <property type="match status" value="1"/>
</dbReference>
<dbReference type="GO" id="GO:0003677">
    <property type="term" value="F:DNA binding"/>
    <property type="evidence" value="ECO:0007669"/>
    <property type="project" value="UniProtKB-UniRule"/>
</dbReference>
<gene>
    <name evidence="6" type="ORF">RFH51_13110</name>
</gene>
<comment type="caution">
    <text evidence="6">The sequence shown here is derived from an EMBL/GenBank/DDBJ whole genome shotgun (WGS) entry which is preliminary data.</text>
</comment>
<organism evidence="6 7">
    <name type="scientific">Acinetobacter gerneri</name>
    <dbReference type="NCBI Taxonomy" id="202952"/>
    <lineage>
        <taxon>Bacteria</taxon>
        <taxon>Pseudomonadati</taxon>
        <taxon>Pseudomonadota</taxon>
        <taxon>Gammaproteobacteria</taxon>
        <taxon>Moraxellales</taxon>
        <taxon>Moraxellaceae</taxon>
        <taxon>Acinetobacter</taxon>
    </lineage>
</organism>
<dbReference type="Pfam" id="PF16925">
    <property type="entry name" value="TetR_C_13"/>
    <property type="match status" value="1"/>
</dbReference>
<feature type="domain" description="HTH tetR-type" evidence="5">
    <location>
        <begin position="5"/>
        <end position="65"/>
    </location>
</feature>
<protein>
    <submittedName>
        <fullName evidence="6">TetR/AcrR family transcriptional regulator</fullName>
    </submittedName>
</protein>
<dbReference type="SUPFAM" id="SSF48498">
    <property type="entry name" value="Tetracyclin repressor-like, C-terminal domain"/>
    <property type="match status" value="1"/>
</dbReference>
<evidence type="ECO:0000256" key="4">
    <source>
        <dbReference type="PROSITE-ProRule" id="PRU00335"/>
    </source>
</evidence>
<accession>A0AAW8JIX4</accession>
<dbReference type="SUPFAM" id="SSF46689">
    <property type="entry name" value="Homeodomain-like"/>
    <property type="match status" value="1"/>
</dbReference>
<dbReference type="Gene3D" id="1.10.10.60">
    <property type="entry name" value="Homeodomain-like"/>
    <property type="match status" value="1"/>
</dbReference>
<evidence type="ECO:0000256" key="3">
    <source>
        <dbReference type="ARBA" id="ARBA00023163"/>
    </source>
</evidence>
<dbReference type="InterPro" id="IPR001647">
    <property type="entry name" value="HTH_TetR"/>
</dbReference>
<evidence type="ECO:0000259" key="5">
    <source>
        <dbReference type="PROSITE" id="PS50977"/>
    </source>
</evidence>